<evidence type="ECO:0000256" key="1">
    <source>
        <dbReference type="ARBA" id="ARBA00000013"/>
    </source>
</evidence>
<evidence type="ECO:0000256" key="2">
    <source>
        <dbReference type="ARBA" id="ARBA00000909"/>
    </source>
</evidence>
<name>A0ABD5RRK5_9EURY</name>
<feature type="domain" description="YjeF C-terminal" evidence="20">
    <location>
        <begin position="204"/>
        <end position="477"/>
    </location>
</feature>
<dbReference type="Gene3D" id="3.40.1190.20">
    <property type="match status" value="1"/>
</dbReference>
<keyword evidence="12 17" id="KW-0456">Lyase</keyword>
<organism evidence="22 23">
    <name type="scientific">Halomarina salina</name>
    <dbReference type="NCBI Taxonomy" id="1872699"/>
    <lineage>
        <taxon>Archaea</taxon>
        <taxon>Methanobacteriati</taxon>
        <taxon>Methanobacteriota</taxon>
        <taxon>Stenosarchaea group</taxon>
        <taxon>Halobacteria</taxon>
        <taxon>Halobacteriales</taxon>
        <taxon>Natronomonadaceae</taxon>
        <taxon>Halomarina</taxon>
    </lineage>
</organism>
<dbReference type="PROSITE" id="PS51383">
    <property type="entry name" value="YJEF_C_3"/>
    <property type="match status" value="1"/>
</dbReference>
<evidence type="ECO:0000256" key="11">
    <source>
        <dbReference type="ARBA" id="ARBA00023235"/>
    </source>
</evidence>
<dbReference type="GO" id="GO:0005524">
    <property type="term" value="F:ATP binding"/>
    <property type="evidence" value="ECO:0007669"/>
    <property type="project" value="UniProtKB-UniRule"/>
</dbReference>
<dbReference type="InterPro" id="IPR000631">
    <property type="entry name" value="CARKD"/>
</dbReference>
<dbReference type="EC" id="5.1.99.6" evidence="19"/>
<evidence type="ECO:0000256" key="17">
    <source>
        <dbReference type="HAMAP-Rule" id="MF_01965"/>
    </source>
</evidence>
<proteinExistence type="inferred from homology"/>
<evidence type="ECO:0000256" key="18">
    <source>
        <dbReference type="HAMAP-Rule" id="MF_01966"/>
    </source>
</evidence>
<comment type="function">
    <text evidence="17">Catalyzes the dehydration of the S-form of NAD(P)HX at the expense of ADP, which is converted to AMP. Together with NAD(P)HX epimerase, which catalyzes the epimerization of the S- and R-forms, the enzyme allows the repair of both epimers of NAD(P)HX, a damaged form of NAD(P)H that is a result of enzymatic or heat-dependent hydration.</text>
</comment>
<keyword evidence="5 18" id="KW-0479">Metal-binding</keyword>
<dbReference type="GO" id="GO:0052855">
    <property type="term" value="F:ADP-dependent NAD(P)H-hydrate dehydratase activity"/>
    <property type="evidence" value="ECO:0007669"/>
    <property type="project" value="UniProtKB-UniRule"/>
</dbReference>
<dbReference type="SUPFAM" id="SSF64153">
    <property type="entry name" value="YjeF N-terminal domain-like"/>
    <property type="match status" value="1"/>
</dbReference>
<dbReference type="HAMAP" id="MF_01965">
    <property type="entry name" value="NADHX_dehydratase"/>
    <property type="match status" value="1"/>
</dbReference>
<comment type="similarity">
    <text evidence="17">Belongs to the NnrD/CARKD family.</text>
</comment>
<dbReference type="InterPro" id="IPR004443">
    <property type="entry name" value="YjeF_N_dom"/>
</dbReference>
<dbReference type="RefSeq" id="WP_247417379.1">
    <property type="nucleotide sequence ID" value="NZ_JALLGW010000001.1"/>
</dbReference>
<feature type="binding site" evidence="17">
    <location>
        <position position="418"/>
    </location>
    <ligand>
        <name>(6S)-NADPHX</name>
        <dbReference type="ChEBI" id="CHEBI:64076"/>
    </ligand>
</feature>
<dbReference type="GO" id="GO:0052856">
    <property type="term" value="F:NAD(P)HX epimerase activity"/>
    <property type="evidence" value="ECO:0007669"/>
    <property type="project" value="UniProtKB-UniRule"/>
</dbReference>
<comment type="similarity">
    <text evidence="18">Belongs to the NnrE/AIBP family.</text>
</comment>
<dbReference type="InterPro" id="IPR036652">
    <property type="entry name" value="YjeF_N_dom_sf"/>
</dbReference>
<comment type="caution">
    <text evidence="17">Lacks conserved residue(s) required for the propagation of feature annotation.</text>
</comment>
<dbReference type="GO" id="GO:0046872">
    <property type="term" value="F:metal ion binding"/>
    <property type="evidence" value="ECO:0007669"/>
    <property type="project" value="UniProtKB-UniRule"/>
</dbReference>
<evidence type="ECO:0000313" key="22">
    <source>
        <dbReference type="EMBL" id="MFC5973162.1"/>
    </source>
</evidence>
<dbReference type="InterPro" id="IPR030677">
    <property type="entry name" value="Nnr"/>
</dbReference>
<keyword evidence="9 18" id="KW-0630">Potassium</keyword>
<comment type="function">
    <text evidence="14 19">Bifunctional enzyme that catalyzes the epimerization of the S- and R-forms of NAD(P)HX and the dehydration of the S-form of NAD(P)HX at the expense of ADP, which is converted to AMP. This allows the repair of both epimers of NAD(P)HX, a damaged form of NAD(P)H that is a result of enzymatic or heat-dependent hydration.</text>
</comment>
<dbReference type="Pfam" id="PF01256">
    <property type="entry name" value="Carb_kinase"/>
    <property type="match status" value="1"/>
</dbReference>
<comment type="subunit">
    <text evidence="17">Homotetramer.</text>
</comment>
<evidence type="ECO:0000256" key="9">
    <source>
        <dbReference type="ARBA" id="ARBA00022958"/>
    </source>
</evidence>
<accession>A0ABD5RRK5</accession>
<keyword evidence="7 17" id="KW-0067">ATP-binding</keyword>
<dbReference type="Proteomes" id="UP001596099">
    <property type="component" value="Unassembled WGS sequence"/>
</dbReference>
<keyword evidence="23" id="KW-1185">Reference proteome</keyword>
<evidence type="ECO:0000256" key="16">
    <source>
        <dbReference type="ARBA" id="ARBA00049209"/>
    </source>
</evidence>
<dbReference type="Pfam" id="PF03853">
    <property type="entry name" value="YjeF_N"/>
    <property type="match status" value="1"/>
</dbReference>
<evidence type="ECO:0000256" key="3">
    <source>
        <dbReference type="ARBA" id="ARBA00006001"/>
    </source>
</evidence>
<gene>
    <name evidence="17" type="primary">nnrD</name>
    <name evidence="18" type="synonym">nnrE</name>
    <name evidence="22" type="ORF">ACFPYI_17660</name>
</gene>
<evidence type="ECO:0000256" key="7">
    <source>
        <dbReference type="ARBA" id="ARBA00022840"/>
    </source>
</evidence>
<keyword evidence="8 17" id="KW-0521">NADP</keyword>
<feature type="binding site" evidence="17">
    <location>
        <position position="307"/>
    </location>
    <ligand>
        <name>(6S)-NADPHX</name>
        <dbReference type="ChEBI" id="CHEBI:64076"/>
    </ligand>
</feature>
<comment type="similarity">
    <text evidence="4 19">In the C-terminal section; belongs to the NnrD/CARKD family.</text>
</comment>
<dbReference type="PANTHER" id="PTHR12592:SF0">
    <property type="entry name" value="ATP-DEPENDENT (S)-NAD(P)H-HYDRATE DEHYDRATASE"/>
    <property type="match status" value="1"/>
</dbReference>
<dbReference type="InterPro" id="IPR029056">
    <property type="entry name" value="Ribokinase-like"/>
</dbReference>
<keyword evidence="10 17" id="KW-0520">NAD</keyword>
<dbReference type="EMBL" id="JBHSQH010000001">
    <property type="protein sequence ID" value="MFC5973162.1"/>
    <property type="molecule type" value="Genomic_DNA"/>
</dbReference>
<protein>
    <recommendedName>
        <fullName evidence="19">Bifunctional NAD(P)H-hydrate repair enzyme</fullName>
    </recommendedName>
    <alternativeName>
        <fullName evidence="19">Nicotinamide nucleotide repair protein</fullName>
    </alternativeName>
    <domain>
        <recommendedName>
            <fullName evidence="19">ADP-dependent (S)-NAD(P)H-hydrate dehydratase</fullName>
            <ecNumber evidence="19">4.2.1.136</ecNumber>
        </recommendedName>
        <alternativeName>
            <fullName evidence="19">ADP-dependent NAD(P)HX dehydratase</fullName>
        </alternativeName>
    </domain>
    <domain>
        <recommendedName>
            <fullName evidence="19">NAD(P)H-hydrate epimerase</fullName>
            <ecNumber evidence="19">5.1.99.6</ecNumber>
        </recommendedName>
    </domain>
</protein>
<reference evidence="22 23" key="1">
    <citation type="journal article" date="2019" name="Int. J. Syst. Evol. Microbiol.">
        <title>The Global Catalogue of Microorganisms (GCM) 10K type strain sequencing project: providing services to taxonomists for standard genome sequencing and annotation.</title>
        <authorList>
            <consortium name="The Broad Institute Genomics Platform"/>
            <consortium name="The Broad Institute Genome Sequencing Center for Infectious Disease"/>
            <person name="Wu L."/>
            <person name="Ma J."/>
        </authorList>
    </citation>
    <scope>NUCLEOTIDE SEQUENCE [LARGE SCALE GENOMIC DNA]</scope>
    <source>
        <strain evidence="22 23">CGMCC 1.12543</strain>
    </source>
</reference>
<comment type="function">
    <text evidence="18">Catalyzes the epimerization of the S- and R-forms of NAD(P)HX, a damaged form of NAD(P)H that is a result of enzymatic or heat-dependent hydration. This is a prerequisite for the S-specific NAD(P)H-hydrate dehydratase to allow the repair of both epimers of NAD(P)HX.</text>
</comment>
<evidence type="ECO:0000259" key="20">
    <source>
        <dbReference type="PROSITE" id="PS51383"/>
    </source>
</evidence>
<comment type="cofactor">
    <cofactor evidence="18 19">
        <name>K(+)</name>
        <dbReference type="ChEBI" id="CHEBI:29103"/>
    </cofactor>
    <text evidence="18 19">Binds 1 potassium ion per subunit.</text>
</comment>
<keyword evidence="11 18" id="KW-0413">Isomerase</keyword>
<sequence>MISADEMAVVDENAAALGVPRKQLMESSGNAVARVVREVADPGASVAIVAGRGNNGGDGLVAARFLSDYDVTVHLLGRAETVSTRIARENWDALVECDADAREVRDSRTLDLGDPDVVVDAMLGTGVTGDPREPERSAVEAVGETNATVVAVDVPTGVDADTGDRADPAVDADRVVTFHDQKPGLSDLDGVTVADIGIPAAAERFVERGDLLRVQSGGGKKGDNGRVFVVGGGPYTGAPALAAQGALRAGADLSFVAVPESVKTPVQGYAEDLIVQPYEGERLEPDHVPDLVETAHDHEDVVVIGPGLGSADETVEAARQFLDTFEGRAVVDADALEVVPEVDTDADLVLTPNSHEFVELGGEEVDDFRGNEEAVESLADELGHVVLAKAKTDVVSDGDRTRVCRAGTPGMTVGGTGDTLAGITAAMLASLDPFEAACVATFVNGSAGELVAEETAPGAGLLASDLLDVVPRAIWGSDEDEG</sequence>
<dbReference type="GO" id="GO:0046496">
    <property type="term" value="P:nicotinamide nucleotide metabolic process"/>
    <property type="evidence" value="ECO:0007669"/>
    <property type="project" value="UniProtKB-UniRule"/>
</dbReference>
<dbReference type="EC" id="4.2.1.136" evidence="19"/>
<evidence type="ECO:0000256" key="4">
    <source>
        <dbReference type="ARBA" id="ARBA00009524"/>
    </source>
</evidence>
<comment type="caution">
    <text evidence="22">The sequence shown here is derived from an EMBL/GenBank/DDBJ whole genome shotgun (WGS) entry which is preliminary data.</text>
</comment>
<feature type="binding site" evidence="18">
    <location>
        <begin position="54"/>
        <end position="58"/>
    </location>
    <ligand>
        <name>(6S)-NADPHX</name>
        <dbReference type="ChEBI" id="CHEBI:64076"/>
    </ligand>
</feature>
<feature type="binding site" evidence="18">
    <location>
        <position position="156"/>
    </location>
    <ligand>
        <name>K(+)</name>
        <dbReference type="ChEBI" id="CHEBI:29103"/>
    </ligand>
</feature>
<feature type="binding site" evidence="18">
    <location>
        <position position="153"/>
    </location>
    <ligand>
        <name>(6S)-NADPHX</name>
        <dbReference type="ChEBI" id="CHEBI:64076"/>
    </ligand>
</feature>
<feature type="binding site" evidence="17">
    <location>
        <position position="238"/>
    </location>
    <ligand>
        <name>(6S)-NADPHX</name>
        <dbReference type="ChEBI" id="CHEBI:64076"/>
    </ligand>
</feature>
<keyword evidence="13" id="KW-0511">Multifunctional enzyme</keyword>
<evidence type="ECO:0000256" key="19">
    <source>
        <dbReference type="PIRNR" id="PIRNR017184"/>
    </source>
</evidence>
<evidence type="ECO:0000313" key="23">
    <source>
        <dbReference type="Proteomes" id="UP001596099"/>
    </source>
</evidence>
<dbReference type="CDD" id="cd01171">
    <property type="entry name" value="YXKO-related"/>
    <property type="match status" value="1"/>
</dbReference>
<feature type="binding site" evidence="18">
    <location>
        <begin position="124"/>
        <end position="130"/>
    </location>
    <ligand>
        <name>(6S)-NADPHX</name>
        <dbReference type="ChEBI" id="CHEBI:64076"/>
    </ligand>
</feature>
<evidence type="ECO:0000256" key="15">
    <source>
        <dbReference type="ARBA" id="ARBA00048238"/>
    </source>
</evidence>
<dbReference type="SUPFAM" id="SSF53613">
    <property type="entry name" value="Ribokinase-like"/>
    <property type="match status" value="1"/>
</dbReference>
<dbReference type="PANTHER" id="PTHR12592">
    <property type="entry name" value="ATP-DEPENDENT (S)-NAD(P)H-HYDRATE DEHYDRATASE FAMILY MEMBER"/>
    <property type="match status" value="1"/>
</dbReference>
<feature type="domain" description="YjeF N-terminal" evidence="21">
    <location>
        <begin position="7"/>
        <end position="204"/>
    </location>
</feature>
<evidence type="ECO:0000256" key="12">
    <source>
        <dbReference type="ARBA" id="ARBA00023239"/>
    </source>
</evidence>
<feature type="binding site" evidence="18">
    <location>
        <position position="120"/>
    </location>
    <ligand>
        <name>K(+)</name>
        <dbReference type="ChEBI" id="CHEBI:29103"/>
    </ligand>
</feature>
<evidence type="ECO:0000256" key="14">
    <source>
        <dbReference type="ARBA" id="ARBA00025153"/>
    </source>
</evidence>
<keyword evidence="6 17" id="KW-0547">Nucleotide-binding</keyword>
<feature type="binding site" evidence="18">
    <location>
        <position position="55"/>
    </location>
    <ligand>
        <name>K(+)</name>
        <dbReference type="ChEBI" id="CHEBI:29103"/>
    </ligand>
</feature>
<evidence type="ECO:0000256" key="5">
    <source>
        <dbReference type="ARBA" id="ARBA00022723"/>
    </source>
</evidence>
<comment type="cofactor">
    <cofactor evidence="17">
        <name>Mg(2+)</name>
        <dbReference type="ChEBI" id="CHEBI:18420"/>
    </cofactor>
</comment>
<evidence type="ECO:0000256" key="6">
    <source>
        <dbReference type="ARBA" id="ARBA00022741"/>
    </source>
</evidence>
<evidence type="ECO:0000256" key="10">
    <source>
        <dbReference type="ARBA" id="ARBA00023027"/>
    </source>
</evidence>
<comment type="catalytic activity">
    <reaction evidence="16 17 19">
        <text>(6S)-NADPHX + ADP = AMP + phosphate + NADPH + H(+)</text>
        <dbReference type="Rhea" id="RHEA:32235"/>
        <dbReference type="ChEBI" id="CHEBI:15378"/>
        <dbReference type="ChEBI" id="CHEBI:43474"/>
        <dbReference type="ChEBI" id="CHEBI:57783"/>
        <dbReference type="ChEBI" id="CHEBI:64076"/>
        <dbReference type="ChEBI" id="CHEBI:456215"/>
        <dbReference type="ChEBI" id="CHEBI:456216"/>
        <dbReference type="EC" id="4.2.1.136"/>
    </reaction>
</comment>
<dbReference type="Gene3D" id="3.40.50.10260">
    <property type="entry name" value="YjeF N-terminal domain"/>
    <property type="match status" value="1"/>
</dbReference>
<comment type="catalytic activity">
    <reaction evidence="15 17 19">
        <text>(6S)-NADHX + ADP = AMP + phosphate + NADH + H(+)</text>
        <dbReference type="Rhea" id="RHEA:32223"/>
        <dbReference type="ChEBI" id="CHEBI:15378"/>
        <dbReference type="ChEBI" id="CHEBI:43474"/>
        <dbReference type="ChEBI" id="CHEBI:57945"/>
        <dbReference type="ChEBI" id="CHEBI:64074"/>
        <dbReference type="ChEBI" id="CHEBI:456215"/>
        <dbReference type="ChEBI" id="CHEBI:456216"/>
        <dbReference type="EC" id="4.2.1.136"/>
    </reaction>
</comment>
<dbReference type="NCBIfam" id="TIGR00196">
    <property type="entry name" value="yjeF_cterm"/>
    <property type="match status" value="1"/>
</dbReference>
<dbReference type="AlphaFoldDB" id="A0ABD5RRK5"/>
<comment type="catalytic activity">
    <reaction evidence="2 18 19">
        <text>(6R)-NADPHX = (6S)-NADPHX</text>
        <dbReference type="Rhea" id="RHEA:32227"/>
        <dbReference type="ChEBI" id="CHEBI:64076"/>
        <dbReference type="ChEBI" id="CHEBI:64077"/>
        <dbReference type="EC" id="5.1.99.6"/>
    </reaction>
</comment>
<evidence type="ECO:0000256" key="8">
    <source>
        <dbReference type="ARBA" id="ARBA00022857"/>
    </source>
</evidence>
<dbReference type="PROSITE" id="PS51385">
    <property type="entry name" value="YJEF_N"/>
    <property type="match status" value="1"/>
</dbReference>
<feature type="binding site" evidence="17">
    <location>
        <position position="417"/>
    </location>
    <ligand>
        <name>AMP</name>
        <dbReference type="ChEBI" id="CHEBI:456215"/>
    </ligand>
</feature>
<comment type="catalytic activity">
    <reaction evidence="1 18 19">
        <text>(6R)-NADHX = (6S)-NADHX</text>
        <dbReference type="Rhea" id="RHEA:32215"/>
        <dbReference type="ChEBI" id="CHEBI:64074"/>
        <dbReference type="ChEBI" id="CHEBI:64075"/>
        <dbReference type="EC" id="5.1.99.6"/>
    </reaction>
</comment>
<dbReference type="NCBIfam" id="TIGR00197">
    <property type="entry name" value="yjeF_nterm"/>
    <property type="match status" value="1"/>
</dbReference>
<evidence type="ECO:0000259" key="21">
    <source>
        <dbReference type="PROSITE" id="PS51385"/>
    </source>
</evidence>
<dbReference type="PIRSF" id="PIRSF017184">
    <property type="entry name" value="Nnr"/>
    <property type="match status" value="1"/>
</dbReference>
<dbReference type="HAMAP" id="MF_01966">
    <property type="entry name" value="NADHX_epimerase"/>
    <property type="match status" value="1"/>
</dbReference>
<evidence type="ECO:0000256" key="13">
    <source>
        <dbReference type="ARBA" id="ARBA00023268"/>
    </source>
</evidence>
<comment type="similarity">
    <text evidence="3 19">In the N-terminal section; belongs to the NnrE/AIBP family.</text>
</comment>